<evidence type="ECO:0000313" key="1">
    <source>
        <dbReference type="EMBL" id="KPM11950.1"/>
    </source>
</evidence>
<protein>
    <submittedName>
        <fullName evidence="1">Uncharacterized protein</fullName>
    </submittedName>
</protein>
<dbReference type="Proteomes" id="UP000616769">
    <property type="component" value="Unassembled WGS sequence"/>
</dbReference>
<name>A0A132AN53_SARSC</name>
<comment type="caution">
    <text evidence="1">The sequence shown here is derived from an EMBL/GenBank/DDBJ whole genome shotgun (WGS) entry which is preliminary data.</text>
</comment>
<dbReference type="GO" id="GO:0022832">
    <property type="term" value="F:voltage-gated channel activity"/>
    <property type="evidence" value="ECO:0007669"/>
    <property type="project" value="InterPro"/>
</dbReference>
<dbReference type="InterPro" id="IPR028801">
    <property type="entry name" value="TPC1_animal"/>
</dbReference>
<feature type="non-terminal residue" evidence="1">
    <location>
        <position position="1"/>
    </location>
</feature>
<proteinExistence type="predicted"/>
<feature type="non-terminal residue" evidence="1">
    <location>
        <position position="160"/>
    </location>
</feature>
<dbReference type="AlphaFoldDB" id="A0A132AN53"/>
<evidence type="ECO:0000313" key="2">
    <source>
        <dbReference type="Proteomes" id="UP000616769"/>
    </source>
</evidence>
<dbReference type="EMBL" id="JXLN01018393">
    <property type="protein sequence ID" value="KPM11950.1"/>
    <property type="molecule type" value="Genomic_DNA"/>
</dbReference>
<reference evidence="1 2" key="1">
    <citation type="journal article" date="2015" name="Parasit. Vectors">
        <title>Draft genome of the scabies mite.</title>
        <authorList>
            <person name="Rider S.D.Jr."/>
            <person name="Morgan M.S."/>
            <person name="Arlian L.G."/>
        </authorList>
    </citation>
    <scope>NUCLEOTIDE SEQUENCE [LARGE SCALE GENOMIC DNA]</scope>
    <source>
        <strain evidence="1">Arlian Lab</strain>
    </source>
</reference>
<accession>A0A132AN53</accession>
<sequence>SSISSDFRANSLVLDESIEKDDELPLCQSYSDMDESIRAQHRYSYWKNFCIHLFHKFFLRFDSKISSTSMPFITRSTSRSVDVQNLPKLWSLNYLEASIYLEEGLNNDKFDHHPHLFPKIPMYLLTHNRFIYSIDFLCCWLILLLALAEKPAIDKYHLPE</sequence>
<dbReference type="GO" id="GO:0005765">
    <property type="term" value="C:lysosomal membrane"/>
    <property type="evidence" value="ECO:0007669"/>
    <property type="project" value="InterPro"/>
</dbReference>
<organism evidence="1 2">
    <name type="scientific">Sarcoptes scabiei</name>
    <name type="common">Itch mite</name>
    <name type="synonym">Acarus scabiei</name>
    <dbReference type="NCBI Taxonomy" id="52283"/>
    <lineage>
        <taxon>Eukaryota</taxon>
        <taxon>Metazoa</taxon>
        <taxon>Ecdysozoa</taxon>
        <taxon>Arthropoda</taxon>
        <taxon>Chelicerata</taxon>
        <taxon>Arachnida</taxon>
        <taxon>Acari</taxon>
        <taxon>Acariformes</taxon>
        <taxon>Sarcoptiformes</taxon>
        <taxon>Astigmata</taxon>
        <taxon>Psoroptidia</taxon>
        <taxon>Sarcoptoidea</taxon>
        <taxon>Sarcoptidae</taxon>
        <taxon>Sarcoptinae</taxon>
        <taxon>Sarcoptes</taxon>
    </lineage>
</organism>
<gene>
    <name evidence="1" type="ORF">QR98_0105290</name>
</gene>
<dbReference type="GO" id="GO:0010008">
    <property type="term" value="C:endosome membrane"/>
    <property type="evidence" value="ECO:0007669"/>
    <property type="project" value="TreeGrafter"/>
</dbReference>
<dbReference type="PANTHER" id="PTHR46474">
    <property type="entry name" value="TWO PORE CALCIUM CHANNEL PROTEIN 1"/>
    <property type="match status" value="1"/>
</dbReference>
<dbReference type="OrthoDB" id="10068803at2759"/>
<dbReference type="PANTHER" id="PTHR46474:SF1">
    <property type="entry name" value="TWO PORE CHANNEL PROTEIN 1"/>
    <property type="match status" value="1"/>
</dbReference>
<dbReference type="VEuPathDB" id="VectorBase:SSCA004989"/>